<dbReference type="EMBL" id="VCKY01000032">
    <property type="protein sequence ID" value="TMR22235.1"/>
    <property type="molecule type" value="Genomic_DNA"/>
</dbReference>
<accession>A0A5S4FNI6</accession>
<name>A0A5S4FNI6_9ACTN</name>
<organism evidence="1 2">
    <name type="scientific">Nonomuraea turkmeniaca</name>
    <dbReference type="NCBI Taxonomy" id="103838"/>
    <lineage>
        <taxon>Bacteria</taxon>
        <taxon>Bacillati</taxon>
        <taxon>Actinomycetota</taxon>
        <taxon>Actinomycetes</taxon>
        <taxon>Streptosporangiales</taxon>
        <taxon>Streptosporangiaceae</taxon>
        <taxon>Nonomuraea</taxon>
    </lineage>
</organism>
<gene>
    <name evidence="1" type="ORF">ETD86_12420</name>
</gene>
<dbReference type="OrthoDB" id="3188901at2"/>
<reference evidence="1 2" key="1">
    <citation type="submission" date="2019-05" db="EMBL/GenBank/DDBJ databases">
        <title>Draft genome sequence of Nonomuraea turkmeniaca DSM 43926.</title>
        <authorList>
            <person name="Saricaoglu S."/>
            <person name="Isik K."/>
        </authorList>
    </citation>
    <scope>NUCLEOTIDE SEQUENCE [LARGE SCALE GENOMIC DNA]</scope>
    <source>
        <strain evidence="1 2">DSM 43926</strain>
    </source>
</reference>
<sequence length="96" mass="9575">MTALRDLIELVRAPAALSVPGDVIAGAAIGGAPFSRLDRETAVGPGVAAGNLFLVFAACRVADQLAEATSEAFTQHPDAAIITSFPGLADLTGGVA</sequence>
<dbReference type="AlphaFoldDB" id="A0A5S4FNI6"/>
<keyword evidence="2" id="KW-1185">Reference proteome</keyword>
<protein>
    <submittedName>
        <fullName evidence="1">Uncharacterized protein</fullName>
    </submittedName>
</protein>
<proteinExistence type="predicted"/>
<evidence type="ECO:0000313" key="1">
    <source>
        <dbReference type="EMBL" id="TMR22235.1"/>
    </source>
</evidence>
<dbReference type="Proteomes" id="UP000309128">
    <property type="component" value="Unassembled WGS sequence"/>
</dbReference>
<dbReference type="RefSeq" id="WP_138666279.1">
    <property type="nucleotide sequence ID" value="NZ_VCKY01000032.1"/>
</dbReference>
<comment type="caution">
    <text evidence="1">The sequence shown here is derived from an EMBL/GenBank/DDBJ whole genome shotgun (WGS) entry which is preliminary data.</text>
</comment>
<evidence type="ECO:0000313" key="2">
    <source>
        <dbReference type="Proteomes" id="UP000309128"/>
    </source>
</evidence>